<accession>A0ABX6YQZ3</accession>
<dbReference type="Gene3D" id="3.40.50.10490">
    <property type="entry name" value="Glucose-6-phosphate isomerase like protein, domain 1"/>
    <property type="match status" value="1"/>
</dbReference>
<dbReference type="RefSeq" id="WP_083078834.1">
    <property type="nucleotide sequence ID" value="NZ_CP053562.1"/>
</dbReference>
<dbReference type="Proteomes" id="UP000192422">
    <property type="component" value="Chromosome"/>
</dbReference>
<dbReference type="Pfam" id="PF01380">
    <property type="entry name" value="SIS"/>
    <property type="match status" value="1"/>
</dbReference>
<keyword evidence="2" id="KW-0238">DNA-binding</keyword>
<reference evidence="6 7" key="1">
    <citation type="submission" date="2020-05" db="EMBL/GenBank/DDBJ databases">
        <title>Thioclava electrotropha strain Elox9 finished genome.</title>
        <authorList>
            <person name="Rowe A.R."/>
            <person name="Wilbanks E.G."/>
        </authorList>
    </citation>
    <scope>NUCLEOTIDE SEQUENCE [LARGE SCALE GENOMIC DNA]</scope>
    <source>
        <strain evidence="6 7">Elox9</strain>
    </source>
</reference>
<protein>
    <submittedName>
        <fullName evidence="6">MurR/RpiR family transcriptional regulator</fullName>
    </submittedName>
</protein>
<keyword evidence="7" id="KW-1185">Reference proteome</keyword>
<evidence type="ECO:0000259" key="5">
    <source>
        <dbReference type="PROSITE" id="PS51071"/>
    </source>
</evidence>
<dbReference type="SUPFAM" id="SSF46689">
    <property type="entry name" value="Homeodomain-like"/>
    <property type="match status" value="1"/>
</dbReference>
<evidence type="ECO:0000256" key="4">
    <source>
        <dbReference type="SAM" id="MobiDB-lite"/>
    </source>
</evidence>
<evidence type="ECO:0000256" key="1">
    <source>
        <dbReference type="ARBA" id="ARBA00023015"/>
    </source>
</evidence>
<dbReference type="PANTHER" id="PTHR30514">
    <property type="entry name" value="GLUCOKINASE"/>
    <property type="match status" value="1"/>
</dbReference>
<evidence type="ECO:0000313" key="7">
    <source>
        <dbReference type="Proteomes" id="UP000192422"/>
    </source>
</evidence>
<keyword evidence="3" id="KW-0804">Transcription</keyword>
<dbReference type="InterPro" id="IPR035472">
    <property type="entry name" value="RpiR-like_SIS"/>
</dbReference>
<feature type="domain" description="HTH rpiR-type" evidence="5">
    <location>
        <begin position="29"/>
        <end position="105"/>
    </location>
</feature>
<dbReference type="InterPro" id="IPR001347">
    <property type="entry name" value="SIS_dom"/>
</dbReference>
<dbReference type="InterPro" id="IPR000281">
    <property type="entry name" value="HTH_RpiR"/>
</dbReference>
<proteinExistence type="predicted"/>
<dbReference type="PANTHER" id="PTHR30514:SF18">
    <property type="entry name" value="RPIR-FAMILY TRANSCRIPTIONAL REGULATOR"/>
    <property type="match status" value="1"/>
</dbReference>
<dbReference type="Gene3D" id="1.10.10.10">
    <property type="entry name" value="Winged helix-like DNA-binding domain superfamily/Winged helix DNA-binding domain"/>
    <property type="match status" value="1"/>
</dbReference>
<evidence type="ECO:0000256" key="2">
    <source>
        <dbReference type="ARBA" id="ARBA00023125"/>
    </source>
</evidence>
<dbReference type="SUPFAM" id="SSF53697">
    <property type="entry name" value="SIS domain"/>
    <property type="match status" value="1"/>
</dbReference>
<evidence type="ECO:0000256" key="3">
    <source>
        <dbReference type="ARBA" id="ARBA00023163"/>
    </source>
</evidence>
<keyword evidence="1" id="KW-0805">Transcription regulation</keyword>
<organism evidence="6 7">
    <name type="scientific">Thioclava electrotropha</name>
    <dbReference type="NCBI Taxonomy" id="1549850"/>
    <lineage>
        <taxon>Bacteria</taxon>
        <taxon>Pseudomonadati</taxon>
        <taxon>Pseudomonadota</taxon>
        <taxon>Alphaproteobacteria</taxon>
        <taxon>Rhodobacterales</taxon>
        <taxon>Paracoccaceae</taxon>
        <taxon>Thioclava</taxon>
    </lineage>
</organism>
<sequence length="320" mass="34693">MQQDLGSSRNEADVTQEMSPEAQPGSGDDPIDMRIMAIFPELTPSEKRLAEVVLEAQSTLSSYTAAELAESAGISSATAARFFKRLGYRNYNEARLHSRRNGSWGSPLSELSDGTEPGQLADHFAQDMQNLTRSTEILSEEAVADAVEHLASARRIWVLGYRNSRALAIYARALLLNLKSDVQLLPYEGASLAEDVAGFAPGDVLLAIGLRRRPRALGEVMTVAREAGIPTILIGDPTVAQTARHATITLRCHNRGQGIFDSTVVAMSLINFLCSSLVDSLGPEARARLARIEDLHARFDDLGPPPESLEALTKAAKQEK</sequence>
<dbReference type="InterPro" id="IPR009057">
    <property type="entry name" value="Homeodomain-like_sf"/>
</dbReference>
<evidence type="ECO:0000313" key="6">
    <source>
        <dbReference type="EMBL" id="QPZ90247.1"/>
    </source>
</evidence>
<name>A0ABX6YQZ3_9RHOB</name>
<gene>
    <name evidence="6" type="ORF">AKL02_004675</name>
</gene>
<feature type="region of interest" description="Disordered" evidence="4">
    <location>
        <begin position="1"/>
        <end position="31"/>
    </location>
</feature>
<dbReference type="InterPro" id="IPR046348">
    <property type="entry name" value="SIS_dom_sf"/>
</dbReference>
<dbReference type="Pfam" id="PF01418">
    <property type="entry name" value="HTH_6"/>
    <property type="match status" value="1"/>
</dbReference>
<dbReference type="PROSITE" id="PS51071">
    <property type="entry name" value="HTH_RPIR"/>
    <property type="match status" value="1"/>
</dbReference>
<dbReference type="CDD" id="cd05013">
    <property type="entry name" value="SIS_RpiR"/>
    <property type="match status" value="1"/>
</dbReference>
<dbReference type="InterPro" id="IPR047640">
    <property type="entry name" value="RpiR-like"/>
</dbReference>
<dbReference type="EMBL" id="CP053562">
    <property type="protein sequence ID" value="QPZ90247.1"/>
    <property type="molecule type" value="Genomic_DNA"/>
</dbReference>
<dbReference type="InterPro" id="IPR036388">
    <property type="entry name" value="WH-like_DNA-bd_sf"/>
</dbReference>